<dbReference type="Gene3D" id="3.40.50.300">
    <property type="entry name" value="P-loop containing nucleotide triphosphate hydrolases"/>
    <property type="match status" value="2"/>
</dbReference>
<dbReference type="AlphaFoldDB" id="A0A4D6HU27"/>
<dbReference type="GO" id="GO:0005524">
    <property type="term" value="F:ATP binding"/>
    <property type="evidence" value="ECO:0007669"/>
    <property type="project" value="UniProtKB-KW"/>
</dbReference>
<evidence type="ECO:0000259" key="3">
    <source>
        <dbReference type="PROSITE" id="PS51146"/>
    </source>
</evidence>
<dbReference type="PANTHER" id="PTHR43637">
    <property type="entry name" value="UPF0273 PROTEIN TM_0370"/>
    <property type="match status" value="1"/>
</dbReference>
<dbReference type="InterPro" id="IPR027417">
    <property type="entry name" value="P-loop_NTPase"/>
</dbReference>
<geneLocation type="plasmid" evidence="4 5">
    <name>unnamed4</name>
</geneLocation>
<keyword evidence="4" id="KW-0808">Transferase</keyword>
<dbReference type="SUPFAM" id="SSF52540">
    <property type="entry name" value="P-loop containing nucleoside triphosphate hydrolases"/>
    <property type="match status" value="1"/>
</dbReference>
<dbReference type="GeneID" id="39853779"/>
<dbReference type="PRINTS" id="PR01874">
    <property type="entry name" value="DNAREPAIRADA"/>
</dbReference>
<name>A0A4D6HU27_9EURY</name>
<dbReference type="InterPro" id="IPR010624">
    <property type="entry name" value="KaiC_dom"/>
</dbReference>
<dbReference type="GO" id="GO:0004674">
    <property type="term" value="F:protein serine/threonine kinase activity"/>
    <property type="evidence" value="ECO:0007669"/>
    <property type="project" value="UniProtKB-KW"/>
</dbReference>
<keyword evidence="4" id="KW-0614">Plasmid</keyword>
<dbReference type="RefSeq" id="WP_006065856.1">
    <property type="nucleotide sequence ID" value="NZ_CP031309.1"/>
</dbReference>
<dbReference type="PROSITE" id="PS51146">
    <property type="entry name" value="KAIC"/>
    <property type="match status" value="1"/>
</dbReference>
<keyword evidence="2" id="KW-0067">ATP-binding</keyword>
<evidence type="ECO:0000313" key="5">
    <source>
        <dbReference type="Proteomes" id="UP000296822"/>
    </source>
</evidence>
<reference evidence="4 5" key="1">
    <citation type="journal article" date="2019" name="Nat. Commun.">
        <title>A new type of DNA phosphorothioation-based antiviral system in archaea.</title>
        <authorList>
            <person name="Xiong L."/>
            <person name="Liu S."/>
            <person name="Chen S."/>
            <person name="Xiao Y."/>
            <person name="Zhu B."/>
            <person name="Gao Y."/>
            <person name="Zhang Y."/>
            <person name="Chen B."/>
            <person name="Luo J."/>
            <person name="Deng Z."/>
            <person name="Chen X."/>
            <person name="Wang L."/>
            <person name="Chen S."/>
        </authorList>
    </citation>
    <scope>NUCLEOTIDE SEQUENCE [LARGE SCALE GENOMIC DNA]</scope>
    <source>
        <strain evidence="4 5">JCM 10635</strain>
        <plasmid evidence="4 5">unnamed4</plasmid>
    </source>
</reference>
<feature type="domain" description="KaiC" evidence="3">
    <location>
        <begin position="1"/>
        <end position="277"/>
    </location>
</feature>
<dbReference type="KEGG" id="nbg:DV706_21080"/>
<keyword evidence="4" id="KW-0418">Kinase</keyword>
<dbReference type="InterPro" id="IPR014774">
    <property type="entry name" value="KaiC-like_dom"/>
</dbReference>
<protein>
    <submittedName>
        <fullName evidence="4">Non-specific serine/threonine protein kinase</fullName>
    </submittedName>
</protein>
<sequence length="505" mass="56191">MAVSTGIDKLDEILDGGFQENRTVLVTGPPGTGKSTLSMNFLQAGLEEGSPCTYVSTEQTLDELRDTFEPFSFDLENELLTVISLHARPGSGSEQYERGTIVETHGTDRSDDGEQYLLRTLEGTNEIDDHRIEFSPSNLREFFRLNVSGDRVVIDSISGLQSVSQNDNTYRRLLLDLIQLLNNHHDATAVFTAESSQPQYDNNPLGQFSADELTQYNLHGVIRLHRERLRGSDRRLLEVTKMRGVDYDSRQFELVFDNGGIRILPENRTFSSEFLVANHIPTGIDGLDSLLGGGFLAGESTVLQHDGKAEVGGILYIILSNLLSSDMSVALLPRIDSQPLFPQSVFERLGTSMDDLLDADRLFVFDHNGVWEDHQNIFKSIADERGIKDAMTTVHNRSRGDGVVMALDTNTLAHMLGAEPTRRVCSWLQSTVLSPSDTVVDIHNPALLQEDLTTFHVDTASQVLETWLNDSGLQYVQLRKSSTGDVGAVRLIEYLDRSPYVRVVT</sequence>
<keyword evidence="1" id="KW-0547">Nucleotide-binding</keyword>
<evidence type="ECO:0000256" key="1">
    <source>
        <dbReference type="ARBA" id="ARBA00022741"/>
    </source>
</evidence>
<keyword evidence="4" id="KW-0723">Serine/threonine-protein kinase</keyword>
<organism evidence="4 5">
    <name type="scientific">Natronorubrum bangense</name>
    <dbReference type="NCBI Taxonomy" id="61858"/>
    <lineage>
        <taxon>Archaea</taxon>
        <taxon>Methanobacteriati</taxon>
        <taxon>Methanobacteriota</taxon>
        <taxon>Stenosarchaea group</taxon>
        <taxon>Halobacteria</taxon>
        <taxon>Halobacteriales</taxon>
        <taxon>Natrialbaceae</taxon>
        <taxon>Natronorubrum</taxon>
    </lineage>
</organism>
<accession>A0A4D6HU27</accession>
<evidence type="ECO:0000256" key="2">
    <source>
        <dbReference type="ARBA" id="ARBA00022840"/>
    </source>
</evidence>
<gene>
    <name evidence="4" type="ORF">DV706_21080</name>
</gene>
<dbReference type="PANTHER" id="PTHR43637:SF2">
    <property type="entry name" value="PROTEIN GVPD 1"/>
    <property type="match status" value="1"/>
</dbReference>
<evidence type="ECO:0000313" key="4">
    <source>
        <dbReference type="EMBL" id="QCC57021.1"/>
    </source>
</evidence>
<dbReference type="Pfam" id="PF06745">
    <property type="entry name" value="ATPase"/>
    <property type="match status" value="1"/>
</dbReference>
<dbReference type="Proteomes" id="UP000296822">
    <property type="component" value="Plasmid unnamed4"/>
</dbReference>
<proteinExistence type="predicted"/>
<dbReference type="EMBL" id="CP031309">
    <property type="protein sequence ID" value="QCC57021.1"/>
    <property type="molecule type" value="Genomic_DNA"/>
</dbReference>